<feature type="domain" description="Dihydrodipicolinate reductase N-terminal" evidence="11">
    <location>
        <begin position="1"/>
        <end position="101"/>
    </location>
</feature>
<evidence type="ECO:0000256" key="1">
    <source>
        <dbReference type="ARBA" id="ARBA00006642"/>
    </source>
</evidence>
<dbReference type="UniPathway" id="UPA00034">
    <property type="reaction ID" value="UER00018"/>
</dbReference>
<dbReference type="Pfam" id="PF05173">
    <property type="entry name" value="DapB_C"/>
    <property type="match status" value="1"/>
</dbReference>
<dbReference type="GO" id="GO:0051287">
    <property type="term" value="F:NAD binding"/>
    <property type="evidence" value="ECO:0007669"/>
    <property type="project" value="UniProtKB-UniRule"/>
</dbReference>
<evidence type="ECO:0000256" key="10">
    <source>
        <dbReference type="NCBIfam" id="TIGR00036"/>
    </source>
</evidence>
<keyword evidence="2 9" id="KW-0963">Cytoplasm</keyword>
<name>A0A367CBH3_9ENTE</name>
<dbReference type="GO" id="GO:0050661">
    <property type="term" value="F:NADP binding"/>
    <property type="evidence" value="ECO:0007669"/>
    <property type="project" value="UniProtKB-UniRule"/>
</dbReference>
<keyword evidence="4 9" id="KW-0521">NADP</keyword>
<comment type="catalytic activity">
    <reaction evidence="9">
        <text>(S)-2,3,4,5-tetrahydrodipicolinate + NADP(+) + H2O = (2S,4S)-4-hydroxy-2,3,4,5-tetrahydrodipicolinate + NADPH + H(+)</text>
        <dbReference type="Rhea" id="RHEA:35331"/>
        <dbReference type="ChEBI" id="CHEBI:15377"/>
        <dbReference type="ChEBI" id="CHEBI:15378"/>
        <dbReference type="ChEBI" id="CHEBI:16845"/>
        <dbReference type="ChEBI" id="CHEBI:57783"/>
        <dbReference type="ChEBI" id="CHEBI:58349"/>
        <dbReference type="ChEBI" id="CHEBI:67139"/>
        <dbReference type="EC" id="1.17.1.8"/>
    </reaction>
</comment>
<comment type="subunit">
    <text evidence="9">Homotetramer.</text>
</comment>
<protein>
    <recommendedName>
        <fullName evidence="9 10">4-hydroxy-tetrahydrodipicolinate reductase</fullName>
        <shortName evidence="9">HTPA reductase</shortName>
        <ecNumber evidence="9 10">1.17.1.8</ecNumber>
    </recommendedName>
</protein>
<dbReference type="Gene3D" id="3.40.50.720">
    <property type="entry name" value="NAD(P)-binding Rossmann-like Domain"/>
    <property type="match status" value="1"/>
</dbReference>
<comment type="caution">
    <text evidence="9">Was originally thought to be a dihydrodipicolinate reductase (DHDPR), catalyzing the conversion of dihydrodipicolinate to tetrahydrodipicolinate. However, it was shown in E.coli that the substrate of the enzymatic reaction is not dihydrodipicolinate (DHDP) but in fact (2S,4S)-4-hydroxy-2,3,4,5-tetrahydrodipicolinic acid (HTPA), the product released by the DapA-catalyzed reaction.</text>
</comment>
<dbReference type="GO" id="GO:0009089">
    <property type="term" value="P:lysine biosynthetic process via diaminopimelate"/>
    <property type="evidence" value="ECO:0007669"/>
    <property type="project" value="UniProtKB-UniRule"/>
</dbReference>
<dbReference type="PROSITE" id="PS01298">
    <property type="entry name" value="DAPB"/>
    <property type="match status" value="1"/>
</dbReference>
<feature type="binding site" evidence="9">
    <location>
        <begin position="140"/>
        <end position="141"/>
    </location>
    <ligand>
        <name>(S)-2,3,4,5-tetrahydrodipicolinate</name>
        <dbReference type="ChEBI" id="CHEBI:16845"/>
    </ligand>
</feature>
<dbReference type="PANTHER" id="PTHR20836:SF7">
    <property type="entry name" value="4-HYDROXY-TETRAHYDRODIPICOLINATE REDUCTASE"/>
    <property type="match status" value="1"/>
</dbReference>
<evidence type="ECO:0000256" key="8">
    <source>
        <dbReference type="ARBA" id="ARBA00023154"/>
    </source>
</evidence>
<dbReference type="GO" id="GO:0019877">
    <property type="term" value="P:diaminopimelate biosynthetic process"/>
    <property type="evidence" value="ECO:0007669"/>
    <property type="project" value="UniProtKB-UniRule"/>
</dbReference>
<evidence type="ECO:0000259" key="11">
    <source>
        <dbReference type="Pfam" id="PF01113"/>
    </source>
</evidence>
<keyword evidence="7 9" id="KW-0520">NAD</keyword>
<organism evidence="13 14">
    <name type="scientific">Enterococcus durans</name>
    <dbReference type="NCBI Taxonomy" id="53345"/>
    <lineage>
        <taxon>Bacteria</taxon>
        <taxon>Bacillati</taxon>
        <taxon>Bacillota</taxon>
        <taxon>Bacilli</taxon>
        <taxon>Lactobacillales</taxon>
        <taxon>Enterococcaceae</taxon>
        <taxon>Enterococcus</taxon>
    </lineage>
</organism>
<comment type="similarity">
    <text evidence="1 9">Belongs to the DapB family.</text>
</comment>
<dbReference type="GO" id="GO:0005829">
    <property type="term" value="C:cytosol"/>
    <property type="evidence" value="ECO:0007669"/>
    <property type="project" value="TreeGrafter"/>
</dbReference>
<dbReference type="AlphaFoldDB" id="A0A367CBH3"/>
<gene>
    <name evidence="9" type="primary">dapB</name>
    <name evidence="13" type="ORF">EA71_02515</name>
</gene>
<evidence type="ECO:0000256" key="3">
    <source>
        <dbReference type="ARBA" id="ARBA00022605"/>
    </source>
</evidence>
<evidence type="ECO:0000313" key="14">
    <source>
        <dbReference type="Proteomes" id="UP000252797"/>
    </source>
</evidence>
<comment type="catalytic activity">
    <reaction evidence="9">
        <text>(S)-2,3,4,5-tetrahydrodipicolinate + NAD(+) + H2O = (2S,4S)-4-hydroxy-2,3,4,5-tetrahydrodipicolinate + NADH + H(+)</text>
        <dbReference type="Rhea" id="RHEA:35323"/>
        <dbReference type="ChEBI" id="CHEBI:15377"/>
        <dbReference type="ChEBI" id="CHEBI:15378"/>
        <dbReference type="ChEBI" id="CHEBI:16845"/>
        <dbReference type="ChEBI" id="CHEBI:57540"/>
        <dbReference type="ChEBI" id="CHEBI:57945"/>
        <dbReference type="ChEBI" id="CHEBI:67139"/>
        <dbReference type="EC" id="1.17.1.8"/>
    </reaction>
</comment>
<evidence type="ECO:0000256" key="6">
    <source>
        <dbReference type="ARBA" id="ARBA00023002"/>
    </source>
</evidence>
<evidence type="ECO:0000259" key="12">
    <source>
        <dbReference type="Pfam" id="PF05173"/>
    </source>
</evidence>
<dbReference type="EC" id="1.17.1.8" evidence="9 10"/>
<dbReference type="InterPro" id="IPR000846">
    <property type="entry name" value="DapB_N"/>
</dbReference>
<dbReference type="InterPro" id="IPR022663">
    <property type="entry name" value="DapB_C"/>
</dbReference>
<accession>A0A367CBH3</accession>
<dbReference type="EMBL" id="LEPB01000005">
    <property type="protein sequence ID" value="RCA10011.1"/>
    <property type="molecule type" value="Genomic_DNA"/>
</dbReference>
<dbReference type="InterPro" id="IPR036291">
    <property type="entry name" value="NAD(P)-bd_dom_sf"/>
</dbReference>
<dbReference type="GO" id="GO:0016726">
    <property type="term" value="F:oxidoreductase activity, acting on CH or CH2 groups, NAD or NADP as acceptor"/>
    <property type="evidence" value="ECO:0007669"/>
    <property type="project" value="UniProtKB-UniRule"/>
</dbReference>
<evidence type="ECO:0000256" key="4">
    <source>
        <dbReference type="ARBA" id="ARBA00022857"/>
    </source>
</evidence>
<dbReference type="FunFam" id="3.30.360.10:FF:000009">
    <property type="entry name" value="4-hydroxy-tetrahydrodipicolinate reductase"/>
    <property type="match status" value="1"/>
</dbReference>
<dbReference type="GO" id="GO:0008839">
    <property type="term" value="F:4-hydroxy-tetrahydrodipicolinate reductase"/>
    <property type="evidence" value="ECO:0007669"/>
    <property type="project" value="UniProtKB-UniRule"/>
</dbReference>
<dbReference type="STRING" id="53345.LIU_13020"/>
<dbReference type="Gene3D" id="3.30.360.10">
    <property type="entry name" value="Dihydrodipicolinate Reductase, domain 2"/>
    <property type="match status" value="1"/>
</dbReference>
<comment type="caution">
    <text evidence="9">Lacks conserved residue(s) required for the propagation of feature annotation.</text>
</comment>
<feature type="domain" description="Dihydrodipicolinate reductase C-terminal" evidence="12">
    <location>
        <begin position="104"/>
        <end position="233"/>
    </location>
</feature>
<dbReference type="PIRSF" id="PIRSF000161">
    <property type="entry name" value="DHPR"/>
    <property type="match status" value="1"/>
</dbReference>
<comment type="function">
    <text evidence="9">Catalyzes the conversion of 4-hydroxy-tetrahydrodipicolinate (HTPA) to tetrahydrodipicolinate.</text>
</comment>
<dbReference type="RefSeq" id="WP_113846297.1">
    <property type="nucleotide sequence ID" value="NZ_JADPAK010000003.1"/>
</dbReference>
<sequence>MKIGVIGDGKMGKRIQEVVQTYGDEAVTLTSSLTGTEAFVFTEEPEIMIDFSHPDNLEQLLTYSLQKKLPLVIGTTGYSSEQFQKIQQAGQDIPVLYSSNFSLGVLVMNQIVQQATAALKNWQIELIEKHHSQKKDAPSGTAKTLIESIQEVRKLTPVYSLEKQPRNDDEIGVHSIRVGSLPGEHEVLFATTDEVLSIKHEAFSNRIFADGAVNAAIWLKDQPAGWYQLKDMLA</sequence>
<evidence type="ECO:0000313" key="13">
    <source>
        <dbReference type="EMBL" id="RCA10011.1"/>
    </source>
</evidence>
<evidence type="ECO:0000256" key="7">
    <source>
        <dbReference type="ARBA" id="ARBA00023027"/>
    </source>
</evidence>
<keyword evidence="5 9" id="KW-0220">Diaminopimelate biosynthesis</keyword>
<comment type="pathway">
    <text evidence="9">Amino-acid biosynthesis; L-lysine biosynthesis via DAP pathway; (S)-tetrahydrodipicolinate from L-aspartate: step 4/4.</text>
</comment>
<feature type="active site" description="Proton donor" evidence="9">
    <location>
        <position position="134"/>
    </location>
</feature>
<feature type="binding site" evidence="9">
    <location>
        <position position="131"/>
    </location>
    <ligand>
        <name>(S)-2,3,4,5-tetrahydrodipicolinate</name>
        <dbReference type="ChEBI" id="CHEBI:16845"/>
    </ligand>
</feature>
<dbReference type="InterPro" id="IPR023940">
    <property type="entry name" value="DHDPR_bac"/>
</dbReference>
<feature type="binding site" evidence="9">
    <location>
        <begin position="98"/>
        <end position="101"/>
    </location>
    <ligand>
        <name>NAD(+)</name>
        <dbReference type="ChEBI" id="CHEBI:57540"/>
    </ligand>
</feature>
<dbReference type="SUPFAM" id="SSF55347">
    <property type="entry name" value="Glyceraldehyde-3-phosphate dehydrogenase-like, C-terminal domain"/>
    <property type="match status" value="1"/>
</dbReference>
<feature type="active site" description="Proton donor/acceptor" evidence="9">
    <location>
        <position position="130"/>
    </location>
</feature>
<comment type="subcellular location">
    <subcellularLocation>
        <location evidence="9">Cytoplasm</location>
    </subcellularLocation>
</comment>
<evidence type="ECO:0000256" key="5">
    <source>
        <dbReference type="ARBA" id="ARBA00022915"/>
    </source>
</evidence>
<proteinExistence type="inferred from homology"/>
<dbReference type="PANTHER" id="PTHR20836">
    <property type="entry name" value="DIHYDRODIPICOLINATE REDUCTASE"/>
    <property type="match status" value="1"/>
</dbReference>
<feature type="binding site" evidence="9">
    <location>
        <begin position="74"/>
        <end position="76"/>
    </location>
    <ligand>
        <name>NAD(+)</name>
        <dbReference type="ChEBI" id="CHEBI:57540"/>
    </ligand>
</feature>
<keyword evidence="8 9" id="KW-0457">Lysine biosynthesis</keyword>
<dbReference type="CDD" id="cd02274">
    <property type="entry name" value="DHDPR_N"/>
    <property type="match status" value="1"/>
</dbReference>
<dbReference type="InterPro" id="IPR022664">
    <property type="entry name" value="DapB_N_CS"/>
</dbReference>
<comment type="caution">
    <text evidence="13">The sequence shown here is derived from an EMBL/GenBank/DDBJ whole genome shotgun (WGS) entry which is preliminary data.</text>
</comment>
<keyword evidence="6 9" id="KW-0560">Oxidoreductase</keyword>
<keyword evidence="3 9" id="KW-0028">Amino-acid biosynthesis</keyword>
<dbReference type="Pfam" id="PF01113">
    <property type="entry name" value="DapB_N"/>
    <property type="match status" value="1"/>
</dbReference>
<dbReference type="NCBIfam" id="TIGR00036">
    <property type="entry name" value="dapB"/>
    <property type="match status" value="1"/>
</dbReference>
<reference evidence="13 14" key="1">
    <citation type="submission" date="2015-06" db="EMBL/GenBank/DDBJ databases">
        <title>The Genome Sequence of Enterococcus durans 4EA1.</title>
        <authorList>
            <consortium name="The Broad Institute Genomics Platform"/>
            <consortium name="The Broad Institute Genome Sequencing Center for Infectious Disease"/>
            <person name="Earl A.M."/>
            <person name="Van Tyne D."/>
            <person name="Lebreton F."/>
            <person name="Saavedra J.T."/>
            <person name="Gilmore M.S."/>
            <person name="Manson Mcguire A."/>
            <person name="Clock S."/>
            <person name="Crupain M."/>
            <person name="Rangan U."/>
            <person name="Young S."/>
            <person name="Abouelleil A."/>
            <person name="Cao P."/>
            <person name="Chapman S.B."/>
            <person name="Griggs A."/>
            <person name="Priest M."/>
            <person name="Shea T."/>
            <person name="Wortman J."/>
            <person name="Nusbaum C."/>
            <person name="Birren B."/>
        </authorList>
    </citation>
    <scope>NUCLEOTIDE SEQUENCE [LARGE SCALE GENOMIC DNA]</scope>
    <source>
        <strain evidence="13 14">4EA1</strain>
    </source>
</reference>
<dbReference type="HAMAP" id="MF_00102">
    <property type="entry name" value="DapB"/>
    <property type="match status" value="1"/>
</dbReference>
<evidence type="ECO:0000256" key="2">
    <source>
        <dbReference type="ARBA" id="ARBA00022490"/>
    </source>
</evidence>
<dbReference type="Proteomes" id="UP000252797">
    <property type="component" value="Unassembled WGS sequence"/>
</dbReference>
<evidence type="ECO:0000256" key="9">
    <source>
        <dbReference type="HAMAP-Rule" id="MF_00102"/>
    </source>
</evidence>
<dbReference type="SUPFAM" id="SSF51735">
    <property type="entry name" value="NAD(P)-binding Rossmann-fold domains"/>
    <property type="match status" value="1"/>
</dbReference>